<organism evidence="1 2">
    <name type="scientific">Cystoisospora suis</name>
    <dbReference type="NCBI Taxonomy" id="483139"/>
    <lineage>
        <taxon>Eukaryota</taxon>
        <taxon>Sar</taxon>
        <taxon>Alveolata</taxon>
        <taxon>Apicomplexa</taxon>
        <taxon>Conoidasida</taxon>
        <taxon>Coccidia</taxon>
        <taxon>Eucoccidiorida</taxon>
        <taxon>Eimeriorina</taxon>
        <taxon>Sarcocystidae</taxon>
        <taxon>Cystoisospora</taxon>
    </lineage>
</organism>
<dbReference type="GeneID" id="94432095"/>
<proteinExistence type="predicted"/>
<gene>
    <name evidence="1" type="ORF">CSUI_008759</name>
</gene>
<dbReference type="EMBL" id="MIGC01004996">
    <property type="protein sequence ID" value="PHJ17417.1"/>
    <property type="molecule type" value="Genomic_DNA"/>
</dbReference>
<dbReference type="Proteomes" id="UP000221165">
    <property type="component" value="Unassembled WGS sequence"/>
</dbReference>
<evidence type="ECO:0000313" key="2">
    <source>
        <dbReference type="Proteomes" id="UP000221165"/>
    </source>
</evidence>
<comment type="caution">
    <text evidence="1">The sequence shown here is derived from an EMBL/GenBank/DDBJ whole genome shotgun (WGS) entry which is preliminary data.</text>
</comment>
<name>A0A2C6KIM9_9APIC</name>
<accession>A0A2C6KIM9</accession>
<keyword evidence="2" id="KW-1185">Reference proteome</keyword>
<dbReference type="VEuPathDB" id="ToxoDB:CSUI_008759"/>
<reference evidence="1 2" key="1">
    <citation type="journal article" date="2017" name="Int. J. Parasitol.">
        <title>The genome of the protozoan parasite Cystoisospora suis and a reverse vaccinology approach to identify vaccine candidates.</title>
        <authorList>
            <person name="Palmieri N."/>
            <person name="Shrestha A."/>
            <person name="Ruttkowski B."/>
            <person name="Beck T."/>
            <person name="Vogl C."/>
            <person name="Tomley F."/>
            <person name="Blake D.P."/>
            <person name="Joachim A."/>
        </authorList>
    </citation>
    <scope>NUCLEOTIDE SEQUENCE [LARGE SCALE GENOMIC DNA]</scope>
    <source>
        <strain evidence="1 2">Wien I</strain>
    </source>
</reference>
<evidence type="ECO:0000313" key="1">
    <source>
        <dbReference type="EMBL" id="PHJ17417.1"/>
    </source>
</evidence>
<protein>
    <submittedName>
        <fullName evidence="1">Uncharacterized protein</fullName>
    </submittedName>
</protein>
<sequence length="88" mass="10230">MRCKTDGFLCFCFGESVAIVRSGIEGIQRISGLRETFSMSFLKKERKMKGHRKEEEATSVWIEHLRAWRCLAKKDEDEATRVCVSRKT</sequence>
<dbReference type="RefSeq" id="XP_067919138.1">
    <property type="nucleotide sequence ID" value="XM_068068884.1"/>
</dbReference>
<dbReference type="AlphaFoldDB" id="A0A2C6KIM9"/>